<dbReference type="InterPro" id="IPR015050">
    <property type="entry name" value="BofC_C"/>
</dbReference>
<proteinExistence type="predicted"/>
<feature type="domain" description="Bypass of forespore C C-terminal" evidence="1">
    <location>
        <begin position="142"/>
        <end position="218"/>
    </location>
</feature>
<dbReference type="EMBL" id="CP041969">
    <property type="protein sequence ID" value="QMV43826.1"/>
    <property type="molecule type" value="Genomic_DNA"/>
</dbReference>
<dbReference type="Proteomes" id="UP000515679">
    <property type="component" value="Chromosome"/>
</dbReference>
<dbReference type="Pfam" id="PF08955">
    <property type="entry name" value="BofC_C"/>
    <property type="match status" value="1"/>
</dbReference>
<keyword evidence="3" id="KW-1185">Reference proteome</keyword>
<dbReference type="AlphaFoldDB" id="A0A7G5C3P2"/>
<reference evidence="2 3" key="1">
    <citation type="submission" date="2019-07" db="EMBL/GenBank/DDBJ databases">
        <authorList>
            <person name="Kim J.K."/>
            <person name="Cheong H.-M."/>
            <person name="Choi Y."/>
            <person name="Hwang K.J."/>
            <person name="Lee S."/>
            <person name="Choi C."/>
        </authorList>
    </citation>
    <scope>NUCLEOTIDE SEQUENCE [LARGE SCALE GENOMIC DNA]</scope>
    <source>
        <strain evidence="2 3">KS 22</strain>
    </source>
</reference>
<organism evidence="2 3">
    <name type="scientific">Cohnella cholangitidis</name>
    <dbReference type="NCBI Taxonomy" id="2598458"/>
    <lineage>
        <taxon>Bacteria</taxon>
        <taxon>Bacillati</taxon>
        <taxon>Bacillota</taxon>
        <taxon>Bacilli</taxon>
        <taxon>Bacillales</taxon>
        <taxon>Paenibacillaceae</taxon>
        <taxon>Cohnella</taxon>
    </lineage>
</organism>
<name>A0A7G5C3P2_9BACL</name>
<gene>
    <name evidence="2" type="ORF">FPL14_23630</name>
</gene>
<sequence>MSRFRILKELKKSLKRKRRHVWSLGLVAALFLLAAIAGSWMAHRIVAQKPSQVFLPIESASAWAEEPGLARHPTSRDRTLSALQRWHGQVELILHRTYLCGEETRQLGRLSSSEASDLLKSHREWEASFDSAGKMLMEESIDDLSPQCRKTAYIGMDGDGNLTLFDGPPWQEKAIRTFFQLDVEMLESRMSDDRLRDLANGIRVTDKDEYNSVLSSFDEYAIMKSQAAPQ</sequence>
<protein>
    <recommendedName>
        <fullName evidence="1">Bypass of forespore C C-terminal domain-containing protein</fullName>
    </recommendedName>
</protein>
<accession>A0A7G5C3P2</accession>
<evidence type="ECO:0000313" key="3">
    <source>
        <dbReference type="Proteomes" id="UP000515679"/>
    </source>
</evidence>
<dbReference type="KEGG" id="cchl:FPL14_23630"/>
<evidence type="ECO:0000313" key="2">
    <source>
        <dbReference type="EMBL" id="QMV43826.1"/>
    </source>
</evidence>
<dbReference type="InterPro" id="IPR038117">
    <property type="entry name" value="BofC_C_sf"/>
</dbReference>
<evidence type="ECO:0000259" key="1">
    <source>
        <dbReference type="Pfam" id="PF08955"/>
    </source>
</evidence>
<dbReference type="RefSeq" id="WP_182300067.1">
    <property type="nucleotide sequence ID" value="NZ_CP041969.1"/>
</dbReference>
<dbReference type="Gene3D" id="3.30.70.1740">
    <property type="entry name" value="Bypass-of-forespore C, C-terminal domain"/>
    <property type="match status" value="1"/>
</dbReference>